<dbReference type="InterPro" id="IPR008930">
    <property type="entry name" value="Terpenoid_cyclase/PrenylTrfase"/>
</dbReference>
<feature type="domain" description="Prenyltransferase alpha-alpha toroid" evidence="10">
    <location>
        <begin position="7"/>
        <end position="299"/>
    </location>
</feature>
<evidence type="ECO:0000256" key="8">
    <source>
        <dbReference type="ARBA" id="ARBA00047658"/>
    </source>
</evidence>
<dbReference type="FunFam" id="1.50.10.20:FF:000012">
    <property type="entry name" value="Geranylgeranyl transferase type-2 subunit beta"/>
    <property type="match status" value="1"/>
</dbReference>
<evidence type="ECO:0000256" key="9">
    <source>
        <dbReference type="RuleBase" id="RU365076"/>
    </source>
</evidence>
<keyword evidence="4 9" id="KW-0808">Transferase</keyword>
<evidence type="ECO:0000256" key="2">
    <source>
        <dbReference type="ARBA" id="ARBA00011355"/>
    </source>
</evidence>
<evidence type="ECO:0000256" key="7">
    <source>
        <dbReference type="ARBA" id="ARBA00022833"/>
    </source>
</evidence>
<accession>A0A150H023</accession>
<dbReference type="EC" id="2.5.1.60" evidence="9"/>
<keyword evidence="12" id="KW-1185">Reference proteome</keyword>
<dbReference type="Proteomes" id="UP000075714">
    <property type="component" value="Unassembled WGS sequence"/>
</dbReference>
<dbReference type="SUPFAM" id="SSF48239">
    <property type="entry name" value="Terpenoid cyclases/Protein prenyltransferases"/>
    <property type="match status" value="1"/>
</dbReference>
<dbReference type="Gene3D" id="1.50.10.20">
    <property type="match status" value="1"/>
</dbReference>
<comment type="function">
    <text evidence="9">Catalyzes the transfer of a geranylgeranyl moiety from geranylgeranyl diphosphate to both cysteines of proteins with the C-terminal sequence -XXCC, -XCXC and -CCXX.</text>
</comment>
<dbReference type="CDD" id="cd02894">
    <property type="entry name" value="GGTase-II"/>
    <property type="match status" value="1"/>
</dbReference>
<comment type="similarity">
    <text evidence="1 9">Belongs to the protein prenyltransferase subunit beta family.</text>
</comment>
<keyword evidence="5 9" id="KW-0479">Metal-binding</keyword>
<dbReference type="GO" id="GO:0004663">
    <property type="term" value="F:Rab geranylgeranyltransferase activity"/>
    <property type="evidence" value="ECO:0007669"/>
    <property type="project" value="UniProtKB-UniRule"/>
</dbReference>
<dbReference type="GO" id="GO:0005968">
    <property type="term" value="C:Rab-protein geranylgeranyltransferase complex"/>
    <property type="evidence" value="ECO:0007669"/>
    <property type="project" value="UniProtKB-UniRule"/>
</dbReference>
<evidence type="ECO:0000256" key="1">
    <source>
        <dbReference type="ARBA" id="ARBA00010497"/>
    </source>
</evidence>
<evidence type="ECO:0000256" key="4">
    <source>
        <dbReference type="ARBA" id="ARBA00022679"/>
    </source>
</evidence>
<comment type="cofactor">
    <cofactor evidence="9">
        <name>Zn(2+)</name>
        <dbReference type="ChEBI" id="CHEBI:29105"/>
    </cofactor>
    <text evidence="9">Binds 1 zinc ion per subunit.</text>
</comment>
<organism evidence="11 12">
    <name type="scientific">Gonium pectorale</name>
    <name type="common">Green alga</name>
    <dbReference type="NCBI Taxonomy" id="33097"/>
    <lineage>
        <taxon>Eukaryota</taxon>
        <taxon>Viridiplantae</taxon>
        <taxon>Chlorophyta</taxon>
        <taxon>core chlorophytes</taxon>
        <taxon>Chlorophyceae</taxon>
        <taxon>CS clade</taxon>
        <taxon>Chlamydomonadales</taxon>
        <taxon>Volvocaceae</taxon>
        <taxon>Gonium</taxon>
    </lineage>
</organism>
<evidence type="ECO:0000259" key="10">
    <source>
        <dbReference type="Pfam" id="PF00432"/>
    </source>
</evidence>
<dbReference type="PANTHER" id="PTHR11774:SF11">
    <property type="entry name" value="GERANYLGERANYL TRANSFERASE TYPE-2 SUBUNIT BETA"/>
    <property type="match status" value="1"/>
</dbReference>
<sequence length="338" mass="37108">MSTRATLLTEKHAAYIRSFARLWEETDKLEFVATEHFWMSGMYWGLTAMYLLGRLDEMDQDAILSWVLRCQHSCGGFGGSERNDPHMLYTLSAVQILALYDRLDDVDADKIASYVASLQQSDGSFAGDAFTYCALLCLSILGRTSAIDVPKALGFISRCKNFDGGFGCTPGNESHAGQVFTCIGALSLADALHLVDRDLFCWWLSERQTKSGGLNGRPEKLQDVCYSWWCLSCLSILGRLHWIDCSALTAFILECQDEEDGGISDRPDDMADVYHTFFGIAGLSLMGYPGLAQIDPTWALPVGVVEQIKARNAKLGSPSFPATPAVEVASEGDMEAVS</sequence>
<dbReference type="STRING" id="33097.A0A150H023"/>
<dbReference type="GO" id="GO:0072657">
    <property type="term" value="P:protein localization to membrane"/>
    <property type="evidence" value="ECO:0007669"/>
    <property type="project" value="UniProtKB-ARBA"/>
</dbReference>
<name>A0A150H023_GONPE</name>
<keyword evidence="7 9" id="KW-0862">Zinc</keyword>
<comment type="subunit">
    <text evidence="2">Heterodimer of an alpha and a beta subunit.</text>
</comment>
<evidence type="ECO:0000313" key="12">
    <source>
        <dbReference type="Proteomes" id="UP000075714"/>
    </source>
</evidence>
<dbReference type="InterPro" id="IPR001330">
    <property type="entry name" value="Prenyltrans"/>
</dbReference>
<dbReference type="InterPro" id="IPR045089">
    <property type="entry name" value="PGGT1B-like"/>
</dbReference>
<comment type="caution">
    <text evidence="11">The sequence shown here is derived from an EMBL/GenBank/DDBJ whole genome shotgun (WGS) entry which is preliminary data.</text>
</comment>
<comment type="catalytic activity">
    <reaction evidence="8 9">
        <text>geranylgeranyl diphosphate + L-cysteinyl-[protein] = S-geranylgeranyl-L-cysteinyl-[protein] + diphosphate</text>
        <dbReference type="Rhea" id="RHEA:21240"/>
        <dbReference type="Rhea" id="RHEA-COMP:10131"/>
        <dbReference type="Rhea" id="RHEA-COMP:11537"/>
        <dbReference type="ChEBI" id="CHEBI:29950"/>
        <dbReference type="ChEBI" id="CHEBI:33019"/>
        <dbReference type="ChEBI" id="CHEBI:57533"/>
        <dbReference type="ChEBI" id="CHEBI:86021"/>
        <dbReference type="EC" id="2.5.1.60"/>
    </reaction>
</comment>
<evidence type="ECO:0000256" key="3">
    <source>
        <dbReference type="ARBA" id="ARBA00022602"/>
    </source>
</evidence>
<dbReference type="EMBL" id="LSYV01000004">
    <property type="protein sequence ID" value="KXZ55441.1"/>
    <property type="molecule type" value="Genomic_DNA"/>
</dbReference>
<dbReference type="Pfam" id="PF00432">
    <property type="entry name" value="Prenyltrans"/>
    <property type="match status" value="1"/>
</dbReference>
<protein>
    <recommendedName>
        <fullName evidence="9">Geranylgeranyl transferase type-2 subunit beta</fullName>
        <ecNumber evidence="9">2.5.1.60</ecNumber>
    </recommendedName>
</protein>
<evidence type="ECO:0000313" key="11">
    <source>
        <dbReference type="EMBL" id="KXZ55441.1"/>
    </source>
</evidence>
<evidence type="ECO:0000256" key="6">
    <source>
        <dbReference type="ARBA" id="ARBA00022737"/>
    </source>
</evidence>
<dbReference type="PANTHER" id="PTHR11774">
    <property type="entry name" value="GERANYLGERANYL TRANSFERASE TYPE BETA SUBUNIT"/>
    <property type="match status" value="1"/>
</dbReference>
<gene>
    <name evidence="11" type="ORF">GPECTOR_3g90</name>
</gene>
<proteinExistence type="inferred from homology"/>
<dbReference type="InterPro" id="IPR026873">
    <property type="entry name" value="Ptb1"/>
</dbReference>
<dbReference type="AlphaFoldDB" id="A0A150H023"/>
<evidence type="ECO:0000256" key="5">
    <source>
        <dbReference type="ARBA" id="ARBA00022723"/>
    </source>
</evidence>
<reference evidence="12" key="1">
    <citation type="journal article" date="2016" name="Nat. Commun.">
        <title>The Gonium pectorale genome demonstrates co-option of cell cycle regulation during the evolution of multicellularity.</title>
        <authorList>
            <person name="Hanschen E.R."/>
            <person name="Marriage T.N."/>
            <person name="Ferris P.J."/>
            <person name="Hamaji T."/>
            <person name="Toyoda A."/>
            <person name="Fujiyama A."/>
            <person name="Neme R."/>
            <person name="Noguchi H."/>
            <person name="Minakuchi Y."/>
            <person name="Suzuki M."/>
            <person name="Kawai-Toyooka H."/>
            <person name="Smith D.R."/>
            <person name="Sparks H."/>
            <person name="Anderson J."/>
            <person name="Bakaric R."/>
            <person name="Luria V."/>
            <person name="Karger A."/>
            <person name="Kirschner M.W."/>
            <person name="Durand P.M."/>
            <person name="Michod R.E."/>
            <person name="Nozaki H."/>
            <person name="Olson B.J."/>
        </authorList>
    </citation>
    <scope>NUCLEOTIDE SEQUENCE [LARGE SCALE GENOMIC DNA]</scope>
    <source>
        <strain evidence="12">NIES-2863</strain>
    </source>
</reference>
<dbReference type="GO" id="GO:0046872">
    <property type="term" value="F:metal ion binding"/>
    <property type="evidence" value="ECO:0007669"/>
    <property type="project" value="UniProtKB-KW"/>
</dbReference>
<keyword evidence="6" id="KW-0677">Repeat</keyword>
<keyword evidence="3 9" id="KW-0637">Prenyltransferase</keyword>
<dbReference type="OrthoDB" id="5428259at2759"/>